<evidence type="ECO:0000313" key="8">
    <source>
        <dbReference type="Proteomes" id="UP001597112"/>
    </source>
</evidence>
<gene>
    <name evidence="7" type="ORF">ACFQ21_10615</name>
</gene>
<dbReference type="NCBIfam" id="TIGR02937">
    <property type="entry name" value="sigma70-ECF"/>
    <property type="match status" value="1"/>
</dbReference>
<protein>
    <submittedName>
        <fullName evidence="7">RNA polymerase sigma factor</fullName>
    </submittedName>
</protein>
<dbReference type="Pfam" id="PF04542">
    <property type="entry name" value="Sigma70_r2"/>
    <property type="match status" value="1"/>
</dbReference>
<evidence type="ECO:0000256" key="3">
    <source>
        <dbReference type="ARBA" id="ARBA00023082"/>
    </source>
</evidence>
<comment type="similarity">
    <text evidence="1">Belongs to the sigma-70 factor family. ECF subfamily.</text>
</comment>
<dbReference type="EMBL" id="JBHTKA010000003">
    <property type="protein sequence ID" value="MFD0999764.1"/>
    <property type="molecule type" value="Genomic_DNA"/>
</dbReference>
<dbReference type="Gene3D" id="1.10.10.10">
    <property type="entry name" value="Winged helix-like DNA-binding domain superfamily/Winged helix DNA-binding domain"/>
    <property type="match status" value="1"/>
</dbReference>
<dbReference type="CDD" id="cd06171">
    <property type="entry name" value="Sigma70_r4"/>
    <property type="match status" value="1"/>
</dbReference>
<dbReference type="InterPro" id="IPR013324">
    <property type="entry name" value="RNA_pol_sigma_r3/r4-like"/>
</dbReference>
<evidence type="ECO:0000256" key="2">
    <source>
        <dbReference type="ARBA" id="ARBA00023015"/>
    </source>
</evidence>
<dbReference type="InterPro" id="IPR036388">
    <property type="entry name" value="WH-like_DNA-bd_sf"/>
</dbReference>
<dbReference type="Pfam" id="PF08281">
    <property type="entry name" value="Sigma70_r4_2"/>
    <property type="match status" value="1"/>
</dbReference>
<dbReference type="SUPFAM" id="SSF88659">
    <property type="entry name" value="Sigma3 and sigma4 domains of RNA polymerase sigma factors"/>
    <property type="match status" value="1"/>
</dbReference>
<evidence type="ECO:0000256" key="1">
    <source>
        <dbReference type="ARBA" id="ARBA00010641"/>
    </source>
</evidence>
<proteinExistence type="inferred from homology"/>
<keyword evidence="8" id="KW-1185">Reference proteome</keyword>
<dbReference type="InterPro" id="IPR007627">
    <property type="entry name" value="RNA_pol_sigma70_r2"/>
</dbReference>
<feature type="domain" description="RNA polymerase sigma factor 70 region 4 type 2" evidence="6">
    <location>
        <begin position="115"/>
        <end position="167"/>
    </location>
</feature>
<dbReference type="RefSeq" id="WP_377578753.1">
    <property type="nucleotide sequence ID" value="NZ_JBHTKA010000003.1"/>
</dbReference>
<comment type="caution">
    <text evidence="7">The sequence shown here is derived from an EMBL/GenBank/DDBJ whole genome shotgun (WGS) entry which is preliminary data.</text>
</comment>
<keyword evidence="4" id="KW-0804">Transcription</keyword>
<dbReference type="InterPro" id="IPR013325">
    <property type="entry name" value="RNA_pol_sigma_r2"/>
</dbReference>
<dbReference type="Proteomes" id="UP001597112">
    <property type="component" value="Unassembled WGS sequence"/>
</dbReference>
<dbReference type="InterPro" id="IPR039425">
    <property type="entry name" value="RNA_pol_sigma-70-like"/>
</dbReference>
<keyword evidence="2" id="KW-0805">Transcription regulation</keyword>
<reference evidence="8" key="1">
    <citation type="journal article" date="2019" name="Int. J. Syst. Evol. Microbiol.">
        <title>The Global Catalogue of Microorganisms (GCM) 10K type strain sequencing project: providing services to taxonomists for standard genome sequencing and annotation.</title>
        <authorList>
            <consortium name="The Broad Institute Genomics Platform"/>
            <consortium name="The Broad Institute Genome Sequencing Center for Infectious Disease"/>
            <person name="Wu L."/>
            <person name="Ma J."/>
        </authorList>
    </citation>
    <scope>NUCLEOTIDE SEQUENCE [LARGE SCALE GENOMIC DNA]</scope>
    <source>
        <strain evidence="8">CCUG 58938</strain>
    </source>
</reference>
<accession>A0ABW3K0X9</accession>
<evidence type="ECO:0000259" key="5">
    <source>
        <dbReference type="Pfam" id="PF04542"/>
    </source>
</evidence>
<name>A0ABW3K0X9_9BACT</name>
<organism evidence="7 8">
    <name type="scientific">Ohtaekwangia kribbensis</name>
    <dbReference type="NCBI Taxonomy" id="688913"/>
    <lineage>
        <taxon>Bacteria</taxon>
        <taxon>Pseudomonadati</taxon>
        <taxon>Bacteroidota</taxon>
        <taxon>Cytophagia</taxon>
        <taxon>Cytophagales</taxon>
        <taxon>Fulvivirgaceae</taxon>
        <taxon>Ohtaekwangia</taxon>
    </lineage>
</organism>
<dbReference type="Gene3D" id="1.10.1740.10">
    <property type="match status" value="1"/>
</dbReference>
<keyword evidence="3" id="KW-0731">Sigma factor</keyword>
<sequence>MTEEDLVKKCKQGNGKAQEQLYKCYADRLYRLACRYIRSDADAEDVLMTAFTKIFRGLDNFTYQGAGSTEGWMHRIVVNESLMWLRRRHNFNLTESLDASIPEPDLHAFSEQEAEDVYQLITQLPTGYRTVFNLFVVEGYNHAEIAAMLEITESTSRSQLFKAKALLKKMLTQEGYHYGT</sequence>
<feature type="domain" description="RNA polymerase sigma-70 region 2" evidence="5">
    <location>
        <begin position="21"/>
        <end position="89"/>
    </location>
</feature>
<dbReference type="PANTHER" id="PTHR43133:SF46">
    <property type="entry name" value="RNA POLYMERASE SIGMA-70 FACTOR ECF SUBFAMILY"/>
    <property type="match status" value="1"/>
</dbReference>
<dbReference type="InterPro" id="IPR013249">
    <property type="entry name" value="RNA_pol_sigma70_r4_t2"/>
</dbReference>
<evidence type="ECO:0000313" key="7">
    <source>
        <dbReference type="EMBL" id="MFD0999764.1"/>
    </source>
</evidence>
<evidence type="ECO:0000259" key="6">
    <source>
        <dbReference type="Pfam" id="PF08281"/>
    </source>
</evidence>
<dbReference type="SUPFAM" id="SSF88946">
    <property type="entry name" value="Sigma2 domain of RNA polymerase sigma factors"/>
    <property type="match status" value="1"/>
</dbReference>
<evidence type="ECO:0000256" key="4">
    <source>
        <dbReference type="ARBA" id="ARBA00023163"/>
    </source>
</evidence>
<dbReference type="PANTHER" id="PTHR43133">
    <property type="entry name" value="RNA POLYMERASE ECF-TYPE SIGMA FACTO"/>
    <property type="match status" value="1"/>
</dbReference>
<dbReference type="InterPro" id="IPR014284">
    <property type="entry name" value="RNA_pol_sigma-70_dom"/>
</dbReference>